<dbReference type="Proteomes" id="UP000324351">
    <property type="component" value="Unassembled WGS sequence"/>
</dbReference>
<comment type="caution">
    <text evidence="1">The sequence shown here is derived from an EMBL/GenBank/DDBJ whole genome shotgun (WGS) entry which is preliminary data.</text>
</comment>
<reference evidence="1 2" key="1">
    <citation type="submission" date="2019-09" db="EMBL/GenBank/DDBJ databases">
        <title>Nocardioides panacisoli sp. nov., isolated from the soil of a ginseng field.</title>
        <authorList>
            <person name="Cho C."/>
        </authorList>
    </citation>
    <scope>NUCLEOTIDE SEQUENCE [LARGE SCALE GENOMIC DNA]</scope>
    <source>
        <strain evidence="1 2">BN140041</strain>
    </source>
</reference>
<reference evidence="1 2" key="2">
    <citation type="submission" date="2019-09" db="EMBL/GenBank/DDBJ databases">
        <authorList>
            <person name="Jin C."/>
        </authorList>
    </citation>
    <scope>NUCLEOTIDE SEQUENCE [LARGE SCALE GENOMIC DNA]</scope>
    <source>
        <strain evidence="1 2">BN140041</strain>
    </source>
</reference>
<dbReference type="EMBL" id="VUJW01000014">
    <property type="protein sequence ID" value="KAA1424109.1"/>
    <property type="molecule type" value="Genomic_DNA"/>
</dbReference>
<gene>
    <name evidence="1" type="ORF">F0U47_19650</name>
</gene>
<protein>
    <submittedName>
        <fullName evidence="1">Uncharacterized protein</fullName>
    </submittedName>
</protein>
<evidence type="ECO:0000313" key="1">
    <source>
        <dbReference type="EMBL" id="KAA1424109.1"/>
    </source>
</evidence>
<proteinExistence type="predicted"/>
<accession>A0A5B1LWJ2</accession>
<evidence type="ECO:0000313" key="2">
    <source>
        <dbReference type="Proteomes" id="UP000324351"/>
    </source>
</evidence>
<name>A0A5B1LWJ2_9ACTN</name>
<dbReference type="RefSeq" id="WP_149752192.1">
    <property type="nucleotide sequence ID" value="NZ_VUJW01000014.1"/>
</dbReference>
<keyword evidence="2" id="KW-1185">Reference proteome</keyword>
<organism evidence="1 2">
    <name type="scientific">Nocardioides antri</name>
    <dbReference type="NCBI Taxonomy" id="2607659"/>
    <lineage>
        <taxon>Bacteria</taxon>
        <taxon>Bacillati</taxon>
        <taxon>Actinomycetota</taxon>
        <taxon>Actinomycetes</taxon>
        <taxon>Propionibacteriales</taxon>
        <taxon>Nocardioidaceae</taxon>
        <taxon>Nocardioides</taxon>
    </lineage>
</organism>
<dbReference type="AlphaFoldDB" id="A0A5B1LWJ2"/>
<sequence length="110" mass="12442">MDVDLPALRAFLSSDKDLVDICAEVLTVLAYGEPVVETLEFNEVDVTVDKSRSLITIQGVLSINDEAVRLTQDRFVELARTIAEPLDGERLAAWREHRQRRVWPMPPGPR</sequence>